<proteinExistence type="predicted"/>
<evidence type="ECO:0000313" key="2">
    <source>
        <dbReference type="EMBL" id="MFH6983834.1"/>
    </source>
</evidence>
<evidence type="ECO:0000313" key="3">
    <source>
        <dbReference type="Proteomes" id="UP001610063"/>
    </source>
</evidence>
<keyword evidence="3" id="KW-1185">Reference proteome</keyword>
<dbReference type="EMBL" id="JBIPKE010000016">
    <property type="protein sequence ID" value="MFH6983834.1"/>
    <property type="molecule type" value="Genomic_DNA"/>
</dbReference>
<protein>
    <recommendedName>
        <fullName evidence="4">Outer membrane lipoprotein-sorting protein</fullName>
    </recommendedName>
</protein>
<name>A0ABW7N8I8_9BACT</name>
<feature type="chain" id="PRO_5045380783" description="Outer membrane lipoprotein-sorting protein" evidence="1">
    <location>
        <begin position="20"/>
        <end position="234"/>
    </location>
</feature>
<gene>
    <name evidence="2" type="ORF">ACHKAR_10300</name>
</gene>
<reference evidence="2 3" key="1">
    <citation type="journal article" date="2013" name="Int. J. Syst. Evol. Microbiol.">
        <title>Marinoscillum luteum sp. nov., isolated from marine sediment.</title>
        <authorList>
            <person name="Cha I.T."/>
            <person name="Park S.J."/>
            <person name="Kim S.J."/>
            <person name="Kim J.G."/>
            <person name="Jung M.Y."/>
            <person name="Shin K.S."/>
            <person name="Kwon K.K."/>
            <person name="Yang S.H."/>
            <person name="Seo Y.S."/>
            <person name="Rhee S.K."/>
        </authorList>
    </citation>
    <scope>NUCLEOTIDE SEQUENCE [LARGE SCALE GENOMIC DNA]</scope>
    <source>
        <strain evidence="2 3">KCTC 23939</strain>
    </source>
</reference>
<feature type="signal peptide" evidence="1">
    <location>
        <begin position="1"/>
        <end position="19"/>
    </location>
</feature>
<comment type="caution">
    <text evidence="2">The sequence shown here is derived from an EMBL/GenBank/DDBJ whole genome shotgun (WGS) entry which is preliminary data.</text>
</comment>
<keyword evidence="1" id="KW-0732">Signal</keyword>
<dbReference type="RefSeq" id="WP_395417361.1">
    <property type="nucleotide sequence ID" value="NZ_JBIPKE010000016.1"/>
</dbReference>
<organism evidence="2 3">
    <name type="scientific">Marinoscillum luteum</name>
    <dbReference type="NCBI Taxonomy" id="861051"/>
    <lineage>
        <taxon>Bacteria</taxon>
        <taxon>Pseudomonadati</taxon>
        <taxon>Bacteroidota</taxon>
        <taxon>Cytophagia</taxon>
        <taxon>Cytophagales</taxon>
        <taxon>Reichenbachiellaceae</taxon>
        <taxon>Marinoscillum</taxon>
    </lineage>
</organism>
<evidence type="ECO:0008006" key="4">
    <source>
        <dbReference type="Google" id="ProtNLM"/>
    </source>
</evidence>
<accession>A0ABW7N8I8</accession>
<evidence type="ECO:0000256" key="1">
    <source>
        <dbReference type="SAM" id="SignalP"/>
    </source>
</evidence>
<dbReference type="Proteomes" id="UP001610063">
    <property type="component" value="Unassembled WGS sequence"/>
</dbReference>
<sequence>MVRQFFIVILVLTSQALMAQEGKDILRKHFKAHGQDLWKEMNSVIVDGKWVDTDYHSYPMKLTYKYPGKIRLEGTYQNKRFAEATDGQLSWIIAPWKPRYEVQLMSTAEEIVIKNSFSRGSPLYPVKDHLTFLGLSDMEGILYYTYLMEEASFRRTFYIDQKDFRLYYEKIESKFDGTPISVLKTIEKYKQYNGLLVPTAVYFKGDDFERELVFDEIYVGMGANDDLFQMPNGQ</sequence>